<organism evidence="8 9">
    <name type="scientific">Penicillium steckii</name>
    <dbReference type="NCBI Taxonomy" id="303698"/>
    <lineage>
        <taxon>Eukaryota</taxon>
        <taxon>Fungi</taxon>
        <taxon>Dikarya</taxon>
        <taxon>Ascomycota</taxon>
        <taxon>Pezizomycotina</taxon>
        <taxon>Eurotiomycetes</taxon>
        <taxon>Eurotiomycetidae</taxon>
        <taxon>Eurotiales</taxon>
        <taxon>Aspergillaceae</taxon>
        <taxon>Penicillium</taxon>
    </lineage>
</organism>
<feature type="transmembrane region" description="Helical" evidence="7">
    <location>
        <begin position="438"/>
        <end position="461"/>
    </location>
</feature>
<comment type="subcellular location">
    <subcellularLocation>
        <location evidence="1">Membrane</location>
        <topology evidence="1">Multi-pass membrane protein</topology>
    </subcellularLocation>
</comment>
<feature type="transmembrane region" description="Helical" evidence="7">
    <location>
        <begin position="119"/>
        <end position="136"/>
    </location>
</feature>
<dbReference type="FunFam" id="1.20.1250.20:FF:000064">
    <property type="entry name" value="MFS allantoate transporter"/>
    <property type="match status" value="1"/>
</dbReference>
<proteinExistence type="inferred from homology"/>
<feature type="transmembrane region" description="Helical" evidence="7">
    <location>
        <begin position="406"/>
        <end position="426"/>
    </location>
</feature>
<gene>
    <name evidence="8" type="ORF">PENSTE_c009G07391</name>
</gene>
<dbReference type="STRING" id="303698.A0A1V6T9X9"/>
<dbReference type="PANTHER" id="PTHR43791">
    <property type="entry name" value="PERMEASE-RELATED"/>
    <property type="match status" value="1"/>
</dbReference>
<keyword evidence="2" id="KW-0813">Transport</keyword>
<dbReference type="InterPro" id="IPR036259">
    <property type="entry name" value="MFS_trans_sf"/>
</dbReference>
<dbReference type="GO" id="GO:0016020">
    <property type="term" value="C:membrane"/>
    <property type="evidence" value="ECO:0007669"/>
    <property type="project" value="UniProtKB-SubCell"/>
</dbReference>
<evidence type="ECO:0008006" key="10">
    <source>
        <dbReference type="Google" id="ProtNLM"/>
    </source>
</evidence>
<evidence type="ECO:0000256" key="1">
    <source>
        <dbReference type="ARBA" id="ARBA00004141"/>
    </source>
</evidence>
<comment type="caution">
    <text evidence="8">The sequence shown here is derived from an EMBL/GenBank/DDBJ whole genome shotgun (WGS) entry which is preliminary data.</text>
</comment>
<keyword evidence="3 7" id="KW-0812">Transmembrane</keyword>
<protein>
    <recommendedName>
        <fullName evidence="10">Major facilitator superfamily (MFS) profile domain-containing protein</fullName>
    </recommendedName>
</protein>
<feature type="transmembrane region" description="Helical" evidence="7">
    <location>
        <begin position="89"/>
        <end position="107"/>
    </location>
</feature>
<comment type="similarity">
    <text evidence="6">Belongs to the major facilitator superfamily. Allantoate permease family.</text>
</comment>
<keyword evidence="4 7" id="KW-1133">Transmembrane helix</keyword>
<feature type="transmembrane region" description="Helical" evidence="7">
    <location>
        <begin position="178"/>
        <end position="199"/>
    </location>
</feature>
<reference evidence="9" key="1">
    <citation type="journal article" date="2017" name="Nat. Microbiol.">
        <title>Global analysis of biosynthetic gene clusters reveals vast potential of secondary metabolite production in Penicillium species.</title>
        <authorList>
            <person name="Nielsen J.C."/>
            <person name="Grijseels S."/>
            <person name="Prigent S."/>
            <person name="Ji B."/>
            <person name="Dainat J."/>
            <person name="Nielsen K.F."/>
            <person name="Frisvad J.C."/>
            <person name="Workman M."/>
            <person name="Nielsen J."/>
        </authorList>
    </citation>
    <scope>NUCLEOTIDE SEQUENCE [LARGE SCALE GENOMIC DNA]</scope>
    <source>
        <strain evidence="9">IBT 24891</strain>
    </source>
</reference>
<feature type="transmembrane region" description="Helical" evidence="7">
    <location>
        <begin position="52"/>
        <end position="77"/>
    </location>
</feature>
<evidence type="ECO:0000256" key="3">
    <source>
        <dbReference type="ARBA" id="ARBA00022692"/>
    </source>
</evidence>
<evidence type="ECO:0000256" key="4">
    <source>
        <dbReference type="ARBA" id="ARBA00022989"/>
    </source>
</evidence>
<dbReference type="OrthoDB" id="6730379at2759"/>
<sequence>MSKNVSNHLESLETGQKFTQDSDQKPQYMESSEAIANSDLARRVVRKIDMMVIPFICITYLVTYVDKAMLGYSAVFGLKDSLDLQGSEYSWLGSMFYFGYLAFEYPTTIAMQKIPVSKWLSINLFLWGGITMALAGCKGFDSFLGLRFVLGALESCSTPAYLLITATWYTVDEQPIRIGWWSTFLGVANSFGGLLAFGVGHIKGALEPWQYQFLVIGALSSTWAIFMFFTLAERPETASWLNEEEKNVAVQRLGSRHHGANHREIKKYQIIEAAFDPKTWLFFLCGIATQVVNGAASNFGSLIISGFGYSNLVTTLFQIPYGMVILVSNVSAMYIQRWLPGQKRCLVAILYVCPALAGAAGIHTISRDHKVALLVCYWLTSTYTASFAMIMSLITANTGGSTKRSTVNAVFFISYCVGNIIGPFSFKENEAPRYTSGIIAMLVAYCVEIFLLLAFAIYAAAMNKKKVESVESVAVDLQGISGPLQDMPVLSDQTDGEDPFFRYSY</sequence>
<dbReference type="Gene3D" id="1.20.1250.20">
    <property type="entry name" value="MFS general substrate transporter like domains"/>
    <property type="match status" value="2"/>
</dbReference>
<accession>A0A1V6T9X9</accession>
<evidence type="ECO:0000256" key="2">
    <source>
        <dbReference type="ARBA" id="ARBA00022448"/>
    </source>
</evidence>
<dbReference type="SUPFAM" id="SSF103473">
    <property type="entry name" value="MFS general substrate transporter"/>
    <property type="match status" value="1"/>
</dbReference>
<dbReference type="AlphaFoldDB" id="A0A1V6T9X9"/>
<name>A0A1V6T9X9_9EURO</name>
<feature type="transmembrane region" description="Helical" evidence="7">
    <location>
        <begin position="211"/>
        <end position="232"/>
    </location>
</feature>
<dbReference type="Pfam" id="PF07690">
    <property type="entry name" value="MFS_1"/>
    <property type="match status" value="1"/>
</dbReference>
<feature type="transmembrane region" description="Helical" evidence="7">
    <location>
        <begin position="347"/>
        <end position="365"/>
    </location>
</feature>
<feature type="transmembrane region" description="Helical" evidence="7">
    <location>
        <begin position="316"/>
        <end position="335"/>
    </location>
</feature>
<feature type="transmembrane region" description="Helical" evidence="7">
    <location>
        <begin position="371"/>
        <end position="394"/>
    </location>
</feature>
<evidence type="ECO:0000313" key="8">
    <source>
        <dbReference type="EMBL" id="OQE23187.1"/>
    </source>
</evidence>
<evidence type="ECO:0000256" key="6">
    <source>
        <dbReference type="ARBA" id="ARBA00037968"/>
    </source>
</evidence>
<dbReference type="GO" id="GO:0022857">
    <property type="term" value="F:transmembrane transporter activity"/>
    <property type="evidence" value="ECO:0007669"/>
    <property type="project" value="InterPro"/>
</dbReference>
<evidence type="ECO:0000313" key="9">
    <source>
        <dbReference type="Proteomes" id="UP000191285"/>
    </source>
</evidence>
<feature type="transmembrane region" description="Helical" evidence="7">
    <location>
        <begin position="280"/>
        <end position="304"/>
    </location>
</feature>
<evidence type="ECO:0000256" key="7">
    <source>
        <dbReference type="SAM" id="Phobius"/>
    </source>
</evidence>
<dbReference type="Proteomes" id="UP000191285">
    <property type="component" value="Unassembled WGS sequence"/>
</dbReference>
<keyword evidence="9" id="KW-1185">Reference proteome</keyword>
<dbReference type="InterPro" id="IPR011701">
    <property type="entry name" value="MFS"/>
</dbReference>
<keyword evidence="5 7" id="KW-0472">Membrane</keyword>
<dbReference type="PANTHER" id="PTHR43791:SF97">
    <property type="entry name" value="ALLANTOATE TRANSPORTER, PUTATIVE (AFU_ORTHOLOGUE AFUA_1G14700)-RELATED"/>
    <property type="match status" value="1"/>
</dbReference>
<feature type="transmembrane region" description="Helical" evidence="7">
    <location>
        <begin position="148"/>
        <end position="171"/>
    </location>
</feature>
<dbReference type="EMBL" id="MLKD01000009">
    <property type="protein sequence ID" value="OQE23187.1"/>
    <property type="molecule type" value="Genomic_DNA"/>
</dbReference>
<evidence type="ECO:0000256" key="5">
    <source>
        <dbReference type="ARBA" id="ARBA00023136"/>
    </source>
</evidence>